<dbReference type="Proteomes" id="UP000023541">
    <property type="component" value="Unassembled WGS sequence"/>
</dbReference>
<protein>
    <submittedName>
        <fullName evidence="2">Uncharacterized protein</fullName>
    </submittedName>
</protein>
<comment type="caution">
    <text evidence="2">The sequence shown here is derived from an EMBL/GenBank/DDBJ whole genome shotgun (WGS) entry which is preliminary data.</text>
</comment>
<dbReference type="eggNOG" id="ENOG502ZHPR">
    <property type="taxonomic scope" value="Bacteria"/>
</dbReference>
<dbReference type="OrthoDB" id="1164020at2"/>
<gene>
    <name evidence="2" type="ORF">ATO12_23210</name>
</gene>
<keyword evidence="1" id="KW-0812">Transmembrane</keyword>
<reference evidence="2 3" key="1">
    <citation type="submission" date="2014-04" db="EMBL/GenBank/DDBJ databases">
        <title>Aquimarina sp. 22II-S11-z7 Genome Sequencing.</title>
        <authorList>
            <person name="Lai Q."/>
        </authorList>
    </citation>
    <scope>NUCLEOTIDE SEQUENCE [LARGE SCALE GENOMIC DNA]</scope>
    <source>
        <strain evidence="2 3">22II-S11-z7</strain>
    </source>
</reference>
<name>A0A023BRB7_9FLAO</name>
<accession>A0A023BRB7</accession>
<sequence>MSTNAYSDSPHCGSKLTKEELEFEKIKQEIKTIKTNRRLGNFKWISAVIGTIILFFIIQRPESILNRKSSQETINKERASMVLKLIENGSNSKDLLIGLKVIKKSYPESDNKWISDLIDFFETRAHIEDRILKSKLEARILNLQEDSILLANRKRKATTWDELKDIKESTINNNKHMISTKIQLDSLFGLGLKFN</sequence>
<keyword evidence="3" id="KW-1185">Reference proteome</keyword>
<evidence type="ECO:0000313" key="3">
    <source>
        <dbReference type="Proteomes" id="UP000023541"/>
    </source>
</evidence>
<proteinExistence type="predicted"/>
<dbReference type="EMBL" id="AQRA01000008">
    <property type="protein sequence ID" value="EZH72363.1"/>
    <property type="molecule type" value="Genomic_DNA"/>
</dbReference>
<keyword evidence="1" id="KW-1133">Transmembrane helix</keyword>
<dbReference type="RefSeq" id="WP_034244849.1">
    <property type="nucleotide sequence ID" value="NZ_AQRA01000008.1"/>
</dbReference>
<keyword evidence="1" id="KW-0472">Membrane</keyword>
<evidence type="ECO:0000256" key="1">
    <source>
        <dbReference type="SAM" id="Phobius"/>
    </source>
</evidence>
<feature type="transmembrane region" description="Helical" evidence="1">
    <location>
        <begin position="41"/>
        <end position="58"/>
    </location>
</feature>
<organism evidence="2 3">
    <name type="scientific">Aquimarina atlantica</name>
    <dbReference type="NCBI Taxonomy" id="1317122"/>
    <lineage>
        <taxon>Bacteria</taxon>
        <taxon>Pseudomonadati</taxon>
        <taxon>Bacteroidota</taxon>
        <taxon>Flavobacteriia</taxon>
        <taxon>Flavobacteriales</taxon>
        <taxon>Flavobacteriaceae</taxon>
        <taxon>Aquimarina</taxon>
    </lineage>
</organism>
<evidence type="ECO:0000313" key="2">
    <source>
        <dbReference type="EMBL" id="EZH72363.1"/>
    </source>
</evidence>
<dbReference type="AlphaFoldDB" id="A0A023BRB7"/>